<name>A0ACB8UQX5_9EURO</name>
<reference evidence="1" key="1">
    <citation type="journal article" date="2022" name="bioRxiv">
        <title>Population genetic analysis of Ophidiomyces ophidiicola, the causative agent of snake fungal disease, indicates recent introductions to the USA.</title>
        <authorList>
            <person name="Ladner J.T."/>
            <person name="Palmer J.M."/>
            <person name="Ettinger C.L."/>
            <person name="Stajich J.E."/>
            <person name="Farrell T.M."/>
            <person name="Glorioso B.M."/>
            <person name="Lawson B."/>
            <person name="Price S.J."/>
            <person name="Stengle A.G."/>
            <person name="Grear D.A."/>
            <person name="Lorch J.M."/>
        </authorList>
    </citation>
    <scope>NUCLEOTIDE SEQUENCE</scope>
    <source>
        <strain evidence="1">NWHC 24266-5</strain>
    </source>
</reference>
<evidence type="ECO:0000313" key="1">
    <source>
        <dbReference type="EMBL" id="KAI2383245.1"/>
    </source>
</evidence>
<proteinExistence type="predicted"/>
<organism evidence="1">
    <name type="scientific">Ophidiomyces ophidiicola</name>
    <dbReference type="NCBI Taxonomy" id="1387563"/>
    <lineage>
        <taxon>Eukaryota</taxon>
        <taxon>Fungi</taxon>
        <taxon>Dikarya</taxon>
        <taxon>Ascomycota</taxon>
        <taxon>Pezizomycotina</taxon>
        <taxon>Eurotiomycetes</taxon>
        <taxon>Eurotiomycetidae</taxon>
        <taxon>Onygenales</taxon>
        <taxon>Onygenaceae</taxon>
        <taxon>Ophidiomyces</taxon>
    </lineage>
</organism>
<dbReference type="EMBL" id="JALBCA010000095">
    <property type="protein sequence ID" value="KAI2383245.1"/>
    <property type="molecule type" value="Genomic_DNA"/>
</dbReference>
<sequence>MRPRCSSAHAVEELWRFAHTNRIHTRPFFGSSRRLRAPWRSQFSSTAHNEAKNVAIIGGGITGLSTAYRLSKDPLIKVTLFESSNRLGGWIRSEKIDVGDGKYIVFDDGPRTLRSTLSGALATLELIKDLDLQKEILRTSIHDAASRNRYIYYPDHLVRLPGPQPGAGLLVNIISNFMNLFTEPALKNIPLALLSEYFVPKRDMNVRDESIGDFLSRRFGKDLTDHLASAVIHGIYAGDIYKLSAQSLLPKIWWSELSKRGICLSMQDNHLPYDIFHGGRLIRRERGIKFMSELSTYISGSSVFALKGGMGQLVDALSSALNSSPNVEIKTNADVNEMRRGDSGWQISVGDTARQNYSHVVSTIPFPKLQGQLGSDFEEMVEFKDIDLHSDAATVMTVNLYFKSSNLVPVHGFGYLIPRSIPLEQNPERALGVVFMSDSNIGQDTARGTKLTVMLGGHWWSHWEDSELPSEEKGIEMARKLLKRHLQITEEPVVARAKLMKQAIPQYTVGHATRMADLHEILMQEAPGLKVAGSWFTGVAVNDCIRAARLTANSILSGNDEETGLERYLDDNIEGYGEPS</sequence>
<protein>
    <submittedName>
        <fullName evidence="1">Oxygen-dependent protoporphyrinogen oxidase</fullName>
    </submittedName>
</protein>
<accession>A0ACB8UQX5</accession>
<comment type="caution">
    <text evidence="1">The sequence shown here is derived from an EMBL/GenBank/DDBJ whole genome shotgun (WGS) entry which is preliminary data.</text>
</comment>
<gene>
    <name evidence="1" type="primary">HEM14</name>
    <name evidence="1" type="ORF">LOY88_005414</name>
</gene>